<feature type="chain" id="PRO_5014696334" description="TRL-like family protein" evidence="1">
    <location>
        <begin position="17"/>
        <end position="107"/>
    </location>
</feature>
<keyword evidence="3" id="KW-1185">Reference proteome</keyword>
<keyword evidence="1" id="KW-0732">Signal</keyword>
<organism evidence="2 3">
    <name type="scientific">Leptospira neocaledonica</name>
    <dbReference type="NCBI Taxonomy" id="2023192"/>
    <lineage>
        <taxon>Bacteria</taxon>
        <taxon>Pseudomonadati</taxon>
        <taxon>Spirochaetota</taxon>
        <taxon>Spirochaetia</taxon>
        <taxon>Leptospirales</taxon>
        <taxon>Leptospiraceae</taxon>
        <taxon>Leptospira</taxon>
    </lineage>
</organism>
<dbReference type="EMBL" id="NPEA01000006">
    <property type="protein sequence ID" value="PJZ76803.1"/>
    <property type="molecule type" value="Genomic_DNA"/>
</dbReference>
<dbReference type="AlphaFoldDB" id="A0A2M9ZY07"/>
<evidence type="ECO:0000313" key="3">
    <source>
        <dbReference type="Proteomes" id="UP000231843"/>
    </source>
</evidence>
<accession>A0A2M9ZY07</accession>
<feature type="signal peptide" evidence="1">
    <location>
        <begin position="1"/>
        <end position="16"/>
    </location>
</feature>
<evidence type="ECO:0000256" key="1">
    <source>
        <dbReference type="SAM" id="SignalP"/>
    </source>
</evidence>
<gene>
    <name evidence="2" type="ORF">CH365_12360</name>
</gene>
<reference evidence="2 3" key="1">
    <citation type="submission" date="2017-07" db="EMBL/GenBank/DDBJ databases">
        <title>Leptospira spp. isolated from tropical soils.</title>
        <authorList>
            <person name="Thibeaux R."/>
            <person name="Iraola G."/>
            <person name="Ferres I."/>
            <person name="Bierque E."/>
            <person name="Girault D."/>
            <person name="Soupe-Gilbert M.-E."/>
            <person name="Picardeau M."/>
            <person name="Goarant C."/>
        </authorList>
    </citation>
    <scope>NUCLEOTIDE SEQUENCE [LARGE SCALE GENOMIC DNA]</scope>
    <source>
        <strain evidence="2 3">ES4-C-A1</strain>
    </source>
</reference>
<protein>
    <recommendedName>
        <fullName evidence="4">TRL-like family protein</fullName>
    </recommendedName>
</protein>
<comment type="caution">
    <text evidence="2">The sequence shown here is derived from an EMBL/GenBank/DDBJ whole genome shotgun (WGS) entry which is preliminary data.</text>
</comment>
<dbReference type="Pfam" id="PF13146">
    <property type="entry name" value="TRL"/>
    <property type="match status" value="1"/>
</dbReference>
<evidence type="ECO:0000313" key="2">
    <source>
        <dbReference type="EMBL" id="PJZ76803.1"/>
    </source>
</evidence>
<evidence type="ECO:0008006" key="4">
    <source>
        <dbReference type="Google" id="ProtNLM"/>
    </source>
</evidence>
<dbReference type="InterPro" id="IPR025113">
    <property type="entry name" value="TRL-like"/>
</dbReference>
<dbReference type="Proteomes" id="UP000231843">
    <property type="component" value="Unassembled WGS sequence"/>
</dbReference>
<dbReference type="RefSeq" id="WP_100768871.1">
    <property type="nucleotide sequence ID" value="NZ_NPEA01000006.1"/>
</dbReference>
<sequence length="107" mass="11623">MRFLFLTILLVCASCAAVPPGGGGALIYNDFRAPYKTFPVKLGTQTAESSAHCILALACFGDISVSSIAQKKGIKFVTNIEYEFFNISFFYSRTKIIIVGSDEAKNP</sequence>
<name>A0A2M9ZY07_9LEPT</name>
<proteinExistence type="predicted"/>